<comment type="caution">
    <text evidence="1">The sequence shown here is derived from an EMBL/GenBank/DDBJ whole genome shotgun (WGS) entry which is preliminary data.</text>
</comment>
<gene>
    <name evidence="1" type="ORF">DCAF_LOCUS27368</name>
</gene>
<dbReference type="Proteomes" id="UP001314170">
    <property type="component" value="Unassembled WGS sequence"/>
</dbReference>
<dbReference type="EMBL" id="CAWUPB010001197">
    <property type="protein sequence ID" value="CAK7357084.1"/>
    <property type="molecule type" value="Genomic_DNA"/>
</dbReference>
<dbReference type="AlphaFoldDB" id="A0AAV1STU5"/>
<accession>A0AAV1STU5</accession>
<sequence length="84" mass="9840">MKSQTFLLQEGPKIMERSLTCFALFKAQTIYLHTLTNMLAPKESVLFLLQVDGGLDKRMDPIDDYWTRKHRPGYKIQTQYNTNT</sequence>
<keyword evidence="2" id="KW-1185">Reference proteome</keyword>
<protein>
    <submittedName>
        <fullName evidence="1">Uncharacterized protein</fullName>
    </submittedName>
</protein>
<evidence type="ECO:0000313" key="1">
    <source>
        <dbReference type="EMBL" id="CAK7357084.1"/>
    </source>
</evidence>
<proteinExistence type="predicted"/>
<reference evidence="1 2" key="1">
    <citation type="submission" date="2024-01" db="EMBL/GenBank/DDBJ databases">
        <authorList>
            <person name="Waweru B."/>
        </authorList>
    </citation>
    <scope>NUCLEOTIDE SEQUENCE [LARGE SCALE GENOMIC DNA]</scope>
</reference>
<name>A0AAV1STU5_9ROSI</name>
<organism evidence="1 2">
    <name type="scientific">Dovyalis caffra</name>
    <dbReference type="NCBI Taxonomy" id="77055"/>
    <lineage>
        <taxon>Eukaryota</taxon>
        <taxon>Viridiplantae</taxon>
        <taxon>Streptophyta</taxon>
        <taxon>Embryophyta</taxon>
        <taxon>Tracheophyta</taxon>
        <taxon>Spermatophyta</taxon>
        <taxon>Magnoliopsida</taxon>
        <taxon>eudicotyledons</taxon>
        <taxon>Gunneridae</taxon>
        <taxon>Pentapetalae</taxon>
        <taxon>rosids</taxon>
        <taxon>fabids</taxon>
        <taxon>Malpighiales</taxon>
        <taxon>Salicaceae</taxon>
        <taxon>Flacourtieae</taxon>
        <taxon>Dovyalis</taxon>
    </lineage>
</organism>
<evidence type="ECO:0000313" key="2">
    <source>
        <dbReference type="Proteomes" id="UP001314170"/>
    </source>
</evidence>